<evidence type="ECO:0000313" key="1">
    <source>
        <dbReference type="EMBL" id="GFZ89550.1"/>
    </source>
</evidence>
<comment type="caution">
    <text evidence="1">The sequence shown here is derived from an EMBL/GenBank/DDBJ whole genome shotgun (WGS) entry which is preliminary data.</text>
</comment>
<dbReference type="Pfam" id="PF22284">
    <property type="entry name" value="DUF6961"/>
    <property type="match status" value="1"/>
</dbReference>
<organism evidence="1 2">
    <name type="scientific">Sphingobium fuliginis (strain ATCC 27551)</name>
    <dbReference type="NCBI Taxonomy" id="336203"/>
    <lineage>
        <taxon>Bacteria</taxon>
        <taxon>Pseudomonadati</taxon>
        <taxon>Pseudomonadota</taxon>
        <taxon>Alphaproteobacteria</taxon>
        <taxon>Sphingomonadales</taxon>
        <taxon>Sphingomonadaceae</taxon>
        <taxon>Sphingobium</taxon>
    </lineage>
</organism>
<proteinExistence type="predicted"/>
<dbReference type="RefSeq" id="WP_229742535.1">
    <property type="nucleotide sequence ID" value="NZ_BMDU01000003.1"/>
</dbReference>
<protein>
    <submittedName>
        <fullName evidence="1">Uncharacterized protein</fullName>
    </submittedName>
</protein>
<reference evidence="2" key="1">
    <citation type="journal article" date="2019" name="Int. J. Syst. Evol. Microbiol.">
        <title>The Global Catalogue of Microorganisms (GCM) 10K type strain sequencing project: providing services to taxonomists for standard genome sequencing and annotation.</title>
        <authorList>
            <consortium name="The Broad Institute Genomics Platform"/>
            <consortium name="The Broad Institute Genome Sequencing Center for Infectious Disease"/>
            <person name="Wu L."/>
            <person name="Ma J."/>
        </authorList>
    </citation>
    <scope>NUCLEOTIDE SEQUENCE [LARGE SCALE GENOMIC DNA]</scope>
    <source>
        <strain evidence="2">CCM 7327</strain>
    </source>
</reference>
<dbReference type="EMBL" id="BMDU01000003">
    <property type="protein sequence ID" value="GFZ89550.1"/>
    <property type="molecule type" value="Genomic_DNA"/>
</dbReference>
<keyword evidence="2" id="KW-1185">Reference proteome</keyword>
<sequence>MRANLSRLATFLYSTQMMTRDQELWGMASMVLRQHGECAPVVVAERIGQLASEGKGEGVALWKEVAIRLDRLMRSEGASQ</sequence>
<gene>
    <name evidence="1" type="ORF">GCM10019071_19350</name>
</gene>
<accession>A0ABQ1EVT3</accession>
<name>A0ABQ1EVT3_SPHSA</name>
<dbReference type="InterPro" id="IPR054234">
    <property type="entry name" value="DUF6961"/>
</dbReference>
<dbReference type="Proteomes" id="UP000628109">
    <property type="component" value="Unassembled WGS sequence"/>
</dbReference>
<evidence type="ECO:0000313" key="2">
    <source>
        <dbReference type="Proteomes" id="UP000628109"/>
    </source>
</evidence>